<evidence type="ECO:0000313" key="6">
    <source>
        <dbReference type="EMBL" id="KAJ6051741.1"/>
    </source>
</evidence>
<evidence type="ECO:0000256" key="3">
    <source>
        <dbReference type="ARBA" id="ARBA00023128"/>
    </source>
</evidence>
<comment type="function">
    <text evidence="4">Inhibits the enzyme activity of ATPase.</text>
</comment>
<dbReference type="AlphaFoldDB" id="A0AAD6IJN5"/>
<organism evidence="6 7">
    <name type="scientific">Penicillium canescens</name>
    <dbReference type="NCBI Taxonomy" id="5083"/>
    <lineage>
        <taxon>Eukaryota</taxon>
        <taxon>Fungi</taxon>
        <taxon>Dikarya</taxon>
        <taxon>Ascomycota</taxon>
        <taxon>Pezizomycotina</taxon>
        <taxon>Eurotiomycetes</taxon>
        <taxon>Eurotiomycetidae</taxon>
        <taxon>Eurotiales</taxon>
        <taxon>Aspergillaceae</taxon>
        <taxon>Penicillium</taxon>
    </lineage>
</organism>
<evidence type="ECO:0000256" key="1">
    <source>
        <dbReference type="ARBA" id="ARBA00004173"/>
    </source>
</evidence>
<reference evidence="6" key="2">
    <citation type="submission" date="2023-01" db="EMBL/GenBank/DDBJ databases">
        <authorList>
            <person name="Petersen C."/>
        </authorList>
    </citation>
    <scope>NUCLEOTIDE SEQUENCE</scope>
    <source>
        <strain evidence="6">IBT 15450</strain>
    </source>
</reference>
<keyword evidence="3" id="KW-0496">Mitochondrion</keyword>
<reference evidence="6" key="1">
    <citation type="journal article" date="2023" name="IMA Fungus">
        <title>Comparative genomic study of the Penicillium genus elucidates a diverse pangenome and 15 lateral gene transfer events.</title>
        <authorList>
            <person name="Petersen C."/>
            <person name="Sorensen T."/>
            <person name="Nielsen M.R."/>
            <person name="Sondergaard T.E."/>
            <person name="Sorensen J.L."/>
            <person name="Fitzpatrick D.A."/>
            <person name="Frisvad J.C."/>
            <person name="Nielsen K.L."/>
        </authorList>
    </citation>
    <scope>NUCLEOTIDE SEQUENCE</scope>
    <source>
        <strain evidence="6">IBT 15450</strain>
    </source>
</reference>
<evidence type="ECO:0000256" key="5">
    <source>
        <dbReference type="SAM" id="MobiDB-lite"/>
    </source>
</evidence>
<dbReference type="Pfam" id="PF04568">
    <property type="entry name" value="IATP"/>
    <property type="match status" value="1"/>
</dbReference>
<sequence length="169" mass="19617">MKSFPYLINSIDLPQFRFISIDLHFYRSTNTARNLVDTSISWWTFPHTISTDRHNPPSHSHLQSPISNMQSALSRPILRPSNLTILRSFSVAPAIMGEGDLGAPKPRGFMAQKDSFARREAAHELMYIREQEMEKVKRLRQKLKEQRQHMDELDKHLEEFAKSQGGEQN</sequence>
<name>A0AAD6IJN5_PENCN</name>
<dbReference type="InterPro" id="IPR007648">
    <property type="entry name" value="ATPase_inhibitor_mt"/>
</dbReference>
<comment type="subcellular location">
    <subcellularLocation>
        <location evidence="1">Mitochondrion</location>
    </subcellularLocation>
</comment>
<keyword evidence="7" id="KW-1185">Reference proteome</keyword>
<proteinExistence type="inferred from homology"/>
<comment type="similarity">
    <text evidence="2 4">Belongs to the ATPase inhibitor family.</text>
</comment>
<evidence type="ECO:0000256" key="2">
    <source>
        <dbReference type="ARBA" id="ARBA00010901"/>
    </source>
</evidence>
<protein>
    <recommendedName>
        <fullName evidence="4">ATPase inhibitor, mitochondrial</fullName>
    </recommendedName>
</protein>
<accession>A0AAD6IJN5</accession>
<dbReference type="EMBL" id="JAQJZL010000002">
    <property type="protein sequence ID" value="KAJ6051741.1"/>
    <property type="molecule type" value="Genomic_DNA"/>
</dbReference>
<dbReference type="GO" id="GO:0042030">
    <property type="term" value="F:ATPase inhibitor activity"/>
    <property type="evidence" value="ECO:0007669"/>
    <property type="project" value="InterPro"/>
</dbReference>
<dbReference type="GO" id="GO:0005739">
    <property type="term" value="C:mitochondrion"/>
    <property type="evidence" value="ECO:0007669"/>
    <property type="project" value="UniProtKB-SubCell"/>
</dbReference>
<dbReference type="Gene3D" id="1.20.5.500">
    <property type="entry name" value="Single helix bin"/>
    <property type="match status" value="1"/>
</dbReference>
<evidence type="ECO:0000256" key="4">
    <source>
        <dbReference type="RuleBase" id="RU368087"/>
    </source>
</evidence>
<dbReference type="Proteomes" id="UP001219568">
    <property type="component" value="Unassembled WGS sequence"/>
</dbReference>
<evidence type="ECO:0000313" key="7">
    <source>
        <dbReference type="Proteomes" id="UP001219568"/>
    </source>
</evidence>
<feature type="region of interest" description="Disordered" evidence="5">
    <location>
        <begin position="143"/>
        <end position="169"/>
    </location>
</feature>
<gene>
    <name evidence="6" type="ORF">N7460_002275</name>
</gene>
<comment type="caution">
    <text evidence="6">The sequence shown here is derived from an EMBL/GenBank/DDBJ whole genome shotgun (WGS) entry which is preliminary data.</text>
</comment>
<feature type="compositionally biased region" description="Basic and acidic residues" evidence="5">
    <location>
        <begin position="143"/>
        <end position="161"/>
    </location>
</feature>